<dbReference type="FunFam" id="1.20.1560.10:FF:000020">
    <property type="entry name" value="ABC metal ion transporter"/>
    <property type="match status" value="1"/>
</dbReference>
<protein>
    <recommendedName>
        <fullName evidence="20">P-loop containing nucleoside triphosphate hydrolase protein</fullName>
    </recommendedName>
</protein>
<feature type="domain" description="ABC transporter" evidence="16">
    <location>
        <begin position="635"/>
        <end position="862"/>
    </location>
</feature>
<dbReference type="InterPro" id="IPR056227">
    <property type="entry name" value="TMD0_ABC"/>
</dbReference>
<dbReference type="PANTHER" id="PTHR24223">
    <property type="entry name" value="ATP-BINDING CASSETTE SUB-FAMILY C"/>
    <property type="match status" value="1"/>
</dbReference>
<feature type="transmembrane region" description="Helical" evidence="15">
    <location>
        <begin position="427"/>
        <end position="449"/>
    </location>
</feature>
<dbReference type="GO" id="GO:0000329">
    <property type="term" value="C:fungal-type vacuole membrane"/>
    <property type="evidence" value="ECO:0007669"/>
    <property type="project" value="UniProtKB-ARBA"/>
</dbReference>
<dbReference type="Proteomes" id="UP000095009">
    <property type="component" value="Unassembled WGS sequence"/>
</dbReference>
<comment type="subcellular location">
    <subcellularLocation>
        <location evidence="1">Vacuole membrane</location>
        <topology evidence="1">Multi-pass membrane protein</topology>
    </subcellularLocation>
</comment>
<dbReference type="InterPro" id="IPR003439">
    <property type="entry name" value="ABC_transporter-like_ATP-bd"/>
</dbReference>
<evidence type="ECO:0000256" key="4">
    <source>
        <dbReference type="ARBA" id="ARBA00022553"/>
    </source>
</evidence>
<feature type="transmembrane region" description="Helical" evidence="15">
    <location>
        <begin position="188"/>
        <end position="211"/>
    </location>
</feature>
<feature type="transmembrane region" description="Helical" evidence="15">
    <location>
        <begin position="157"/>
        <end position="176"/>
    </location>
</feature>
<dbReference type="GO" id="GO:0016887">
    <property type="term" value="F:ATP hydrolysis activity"/>
    <property type="evidence" value="ECO:0007669"/>
    <property type="project" value="InterPro"/>
</dbReference>
<dbReference type="CDD" id="cd18579">
    <property type="entry name" value="ABC_6TM_ABCC_D1"/>
    <property type="match status" value="1"/>
</dbReference>
<evidence type="ECO:0000259" key="17">
    <source>
        <dbReference type="PROSITE" id="PS50929"/>
    </source>
</evidence>
<evidence type="ECO:0000256" key="9">
    <source>
        <dbReference type="ARBA" id="ARBA00022840"/>
    </source>
</evidence>
<dbReference type="SUPFAM" id="SSF90123">
    <property type="entry name" value="ABC transporter transmembrane region"/>
    <property type="match status" value="2"/>
</dbReference>
<dbReference type="PROSITE" id="PS50893">
    <property type="entry name" value="ABC_TRANSPORTER_2"/>
    <property type="match status" value="2"/>
</dbReference>
<evidence type="ECO:0000256" key="3">
    <source>
        <dbReference type="ARBA" id="ARBA00022448"/>
    </source>
</evidence>
<dbReference type="GO" id="GO:0140359">
    <property type="term" value="F:ABC-type transporter activity"/>
    <property type="evidence" value="ECO:0007669"/>
    <property type="project" value="InterPro"/>
</dbReference>
<dbReference type="OrthoDB" id="6500128at2759"/>
<gene>
    <name evidence="18" type="ORF">NADFUDRAFT_48575</name>
</gene>
<feature type="domain" description="ABC transmembrane type-1" evidence="17">
    <location>
        <begin position="313"/>
        <end position="599"/>
    </location>
</feature>
<dbReference type="PROSITE" id="PS50929">
    <property type="entry name" value="ABC_TM1F"/>
    <property type="match status" value="2"/>
</dbReference>
<dbReference type="FunFam" id="3.40.50.300:FF:000450">
    <property type="entry name" value="ABC transporter C family member 2"/>
    <property type="match status" value="1"/>
</dbReference>
<feature type="transmembrane region" description="Helical" evidence="15">
    <location>
        <begin position="1213"/>
        <end position="1234"/>
    </location>
</feature>
<keyword evidence="10" id="KW-1278">Translocase</keyword>
<comment type="similarity">
    <text evidence="2">Belongs to the ABC transporter superfamily. ABCC family. Conjugate transporter (TC 3.A.1.208) subfamily.</text>
</comment>
<keyword evidence="5" id="KW-0926">Vacuole</keyword>
<dbReference type="InterPro" id="IPR036640">
    <property type="entry name" value="ABC1_TM_sf"/>
</dbReference>
<feature type="transmembrane region" description="Helical" evidence="15">
    <location>
        <begin position="536"/>
        <end position="560"/>
    </location>
</feature>
<dbReference type="STRING" id="857566.A0A1E3PRN6"/>
<keyword evidence="12 15" id="KW-0472">Membrane</keyword>
<feature type="transmembrane region" description="Helical" evidence="15">
    <location>
        <begin position="1029"/>
        <end position="1056"/>
    </location>
</feature>
<keyword evidence="3" id="KW-0813">Transport</keyword>
<evidence type="ECO:0000256" key="6">
    <source>
        <dbReference type="ARBA" id="ARBA00022692"/>
    </source>
</evidence>
<sequence length="1612" mass="181454">MIGKDMVDKATQNVLKLSSAPDEVFFSYKVNNCTLCNDNEGWKLISENTGFLSSCSVDLITIFIPSIILIIAVSFQIWRFIKRNRAHVKYDWGFWLKISLVSLQMLISTIIFVNSYSLFGFNDIRFISSGFMTLGLGLALGLHVLEQSTSRVPSGVLLVYWLLAIFFNIAKTYVQYDHKKFHLASDQFTYSVFWFFMAINAIMIFTVHLLVTKPLKGLHSFLEEEKFSPIDQANIFQRLTFSWLNTLIIQGYTRKITEEDLPELSKGFDTNEITKHFQKNWKIEELNAKLSKDDNAKPSLIKVLYNSFGSYFIVACIFELIYDLMAFIQPQLLRLLIRFVSSYTNNTPQPLIVGISVAFSMFSVTVLRTTIFNSYFINSLECGLRIKSGLISFIFGKTLTISSEERSKRSTGEIMNMMTVDVQKIQNFVDVVPTLWIAPIQILLCLYSLYGFVGYSMWAGFAFMVLMVPINSVLARKQKKMRKKQMEYKDTRTRLTTEILSNVKSLKLYNWEDALLARLNHARNECELKNLRKISIFISALNFLWSCTPFFVSCSTFTLFVITQDKPLSTDIVFPALSLFNLLSNPLTAIPMAITSLLDSSVSFTRLGELFSSDELQEDAVIYKPKQEAMGEPAVEITGNATFLFEKPPKSTPALKDINFSARKGELTCIVGKVGSGKSSFLQAILGNLYRLTGEVTVCGSVAYVAQVPWIMNATVKENILFGKRFDADFYEETLHACALADDLAILPDGDASMVGEKGISLSGGQKARLALARAVYARADVYVLDDPLSAVDEHVGKHITKHVLSDSGLLRSKTRILATNSITVLSRSKNVSMLSNLTIAETSSFESIMRKKDSALYNLIAEFGRHDHDDYEYSETINQVKDVRDASIVVSSNETSTLLQSSVSDLSENELIDGNTPIEADFDLKRQLSGGSLRRASTASFNNLTTIDYNATPNDSRTKQKEEFSEQGKVKWSVYKEYIEACSVRGVVCFFTLLISSAGLNVAGNIWLKHWSEVNSDMGSNPNIKLYLGVYFLLGVSASLFTVLRTITLWCLCSIRSSKVLHNRMIKSVLRSPMSYFETTPLGRIINRFTSDMNLVDEGLPRVFSLFFNMLVKLLFTLMVIIYSTYQVIFILLPLSCLYIYYQQYYIRISRDLKRLNNVSRSPIYAHFQETLNGLSTIRAYKLNERFQFMNSFKVDFNLKSLYNFKSVNRWLVVRLQFIGSLILLTTASLIILSTTSTFVNGSDRSKITPGVVGLVMSYTLEISDFLTWLVRASVDVETNIVAVERVLEYCQLPSEAAEIVESNRPNCASGASDVSWPSQGKIEFRDYSTRYRPNLDLVLKSVDLTIAPREKIGIVGRTGAGKSSLTLALFRIIEASSGQILIDDVDIASIGLKDLRANLSIIPQDSQIFEGTIRQNLDPVGKFSDDKLWHVLELSHLKDHVEQMFEQQYDQASTSESERNDDSLNKRGKSNIPKRVDRLESGLDCRITESGSNLSAGQRQLMCLGRALLTTSPILILDEATAAVDVETDQIIQSTIHTQFLDRTILVIAHRLNTIINSDRIVVLDRGRIAEFDTPANLLKIGPKGLFYNLCLQGGFIDEMTGALKKIGTD</sequence>
<reference evidence="18 19" key="1">
    <citation type="journal article" date="2016" name="Proc. Natl. Acad. Sci. U.S.A.">
        <title>Comparative genomics of biotechnologically important yeasts.</title>
        <authorList>
            <person name="Riley R."/>
            <person name="Haridas S."/>
            <person name="Wolfe K.H."/>
            <person name="Lopes M.R."/>
            <person name="Hittinger C.T."/>
            <person name="Goeker M."/>
            <person name="Salamov A.A."/>
            <person name="Wisecaver J.H."/>
            <person name="Long T.M."/>
            <person name="Calvey C.H."/>
            <person name="Aerts A.L."/>
            <person name="Barry K.W."/>
            <person name="Choi C."/>
            <person name="Clum A."/>
            <person name="Coughlan A.Y."/>
            <person name="Deshpande S."/>
            <person name="Douglass A.P."/>
            <person name="Hanson S.J."/>
            <person name="Klenk H.-P."/>
            <person name="LaButti K.M."/>
            <person name="Lapidus A."/>
            <person name="Lindquist E.A."/>
            <person name="Lipzen A.M."/>
            <person name="Meier-Kolthoff J.P."/>
            <person name="Ohm R.A."/>
            <person name="Otillar R.P."/>
            <person name="Pangilinan J.L."/>
            <person name="Peng Y."/>
            <person name="Rokas A."/>
            <person name="Rosa C.A."/>
            <person name="Scheuner C."/>
            <person name="Sibirny A.A."/>
            <person name="Slot J.C."/>
            <person name="Stielow J.B."/>
            <person name="Sun H."/>
            <person name="Kurtzman C.P."/>
            <person name="Blackwell M."/>
            <person name="Grigoriev I.V."/>
            <person name="Jeffries T.W."/>
        </authorList>
    </citation>
    <scope>NUCLEOTIDE SEQUENCE [LARGE SCALE GENOMIC DNA]</scope>
    <source>
        <strain evidence="18 19">DSM 6958</strain>
    </source>
</reference>
<dbReference type="FunFam" id="3.40.50.300:FF:000565">
    <property type="entry name" value="ABC bile acid transporter"/>
    <property type="match status" value="1"/>
</dbReference>
<feature type="transmembrane region" description="Helical" evidence="15">
    <location>
        <begin position="126"/>
        <end position="145"/>
    </location>
</feature>
<dbReference type="SMART" id="SM00382">
    <property type="entry name" value="AAA"/>
    <property type="match status" value="2"/>
</dbReference>
<evidence type="ECO:0008006" key="20">
    <source>
        <dbReference type="Google" id="ProtNLM"/>
    </source>
</evidence>
<dbReference type="CDD" id="cd03250">
    <property type="entry name" value="ABCC_MRP_domain1"/>
    <property type="match status" value="1"/>
</dbReference>
<keyword evidence="19" id="KW-1185">Reference proteome</keyword>
<evidence type="ECO:0000256" key="1">
    <source>
        <dbReference type="ARBA" id="ARBA00004128"/>
    </source>
</evidence>
<evidence type="ECO:0000256" key="5">
    <source>
        <dbReference type="ARBA" id="ARBA00022554"/>
    </source>
</evidence>
<dbReference type="CDD" id="cd18603">
    <property type="entry name" value="ABC_6TM_MRP1_2_3_6_D2_like"/>
    <property type="match status" value="1"/>
</dbReference>
<feature type="transmembrane region" description="Helical" evidence="15">
    <location>
        <begin position="93"/>
        <end position="114"/>
    </location>
</feature>
<dbReference type="GO" id="GO:0042144">
    <property type="term" value="P:vacuole fusion, non-autophagic"/>
    <property type="evidence" value="ECO:0007669"/>
    <property type="project" value="UniProtKB-ARBA"/>
</dbReference>
<evidence type="ECO:0000256" key="7">
    <source>
        <dbReference type="ARBA" id="ARBA00022737"/>
    </source>
</evidence>
<keyword evidence="11 15" id="KW-1133">Transmembrane helix</keyword>
<dbReference type="GO" id="GO:0042592">
    <property type="term" value="P:homeostatic process"/>
    <property type="evidence" value="ECO:0007669"/>
    <property type="project" value="UniProtKB-ARBA"/>
</dbReference>
<dbReference type="InterPro" id="IPR050173">
    <property type="entry name" value="ABC_transporter_C-like"/>
</dbReference>
<dbReference type="GO" id="GO:0005524">
    <property type="term" value="F:ATP binding"/>
    <property type="evidence" value="ECO:0007669"/>
    <property type="project" value="UniProtKB-KW"/>
</dbReference>
<feature type="domain" description="ABC transporter" evidence="16">
    <location>
        <begin position="1324"/>
        <end position="1593"/>
    </location>
</feature>
<dbReference type="SUPFAM" id="SSF52540">
    <property type="entry name" value="P-loop containing nucleoside triphosphate hydrolases"/>
    <property type="match status" value="2"/>
</dbReference>
<dbReference type="InterPro" id="IPR011527">
    <property type="entry name" value="ABC1_TM_dom"/>
</dbReference>
<feature type="transmembrane region" description="Helical" evidence="15">
    <location>
        <begin position="308"/>
        <end position="328"/>
    </location>
</feature>
<dbReference type="EMBL" id="KV454406">
    <property type="protein sequence ID" value="ODQ67914.1"/>
    <property type="molecule type" value="Genomic_DNA"/>
</dbReference>
<feature type="region of interest" description="Disordered" evidence="14">
    <location>
        <begin position="1450"/>
        <end position="1473"/>
    </location>
</feature>
<dbReference type="InterPro" id="IPR044746">
    <property type="entry name" value="ABCC_6TM_D1"/>
</dbReference>
<keyword evidence="7" id="KW-0677">Repeat</keyword>
<dbReference type="FunFam" id="1.20.1560.10:FF:000001">
    <property type="entry name" value="ATP-binding cassette subfamily C member 1"/>
    <property type="match status" value="1"/>
</dbReference>
<dbReference type="InterPro" id="IPR017871">
    <property type="entry name" value="ABC_transporter-like_CS"/>
</dbReference>
<dbReference type="InterPro" id="IPR003593">
    <property type="entry name" value="AAA+_ATPase"/>
</dbReference>
<evidence type="ECO:0000256" key="10">
    <source>
        <dbReference type="ARBA" id="ARBA00022967"/>
    </source>
</evidence>
<feature type="transmembrane region" description="Helical" evidence="15">
    <location>
        <begin position="348"/>
        <end position="367"/>
    </location>
</feature>
<accession>A0A1E3PRN6</accession>
<name>A0A1E3PRN6_9ASCO</name>
<evidence type="ECO:0000256" key="2">
    <source>
        <dbReference type="ARBA" id="ARBA00009726"/>
    </source>
</evidence>
<evidence type="ECO:0000256" key="15">
    <source>
        <dbReference type="SAM" id="Phobius"/>
    </source>
</evidence>
<comment type="function">
    <text evidence="13">Cooperates for the ATP-dependent vacuolar transport of bilirubin and glutathione conjugates.</text>
</comment>
<feature type="compositionally biased region" description="Basic and acidic residues" evidence="14">
    <location>
        <begin position="1458"/>
        <end position="1467"/>
    </location>
</feature>
<evidence type="ECO:0000256" key="11">
    <source>
        <dbReference type="ARBA" id="ARBA00022989"/>
    </source>
</evidence>
<evidence type="ECO:0000259" key="16">
    <source>
        <dbReference type="PROSITE" id="PS50893"/>
    </source>
</evidence>
<feature type="transmembrane region" description="Helical" evidence="15">
    <location>
        <begin position="1130"/>
        <end position="1148"/>
    </location>
</feature>
<dbReference type="PROSITE" id="PS00211">
    <property type="entry name" value="ABC_TRANSPORTER_1"/>
    <property type="match status" value="2"/>
</dbReference>
<proteinExistence type="inferred from homology"/>
<dbReference type="Gene3D" id="1.20.1560.10">
    <property type="entry name" value="ABC transporter type 1, transmembrane domain"/>
    <property type="match status" value="2"/>
</dbReference>
<evidence type="ECO:0000313" key="19">
    <source>
        <dbReference type="Proteomes" id="UP000095009"/>
    </source>
</evidence>
<keyword evidence="8" id="KW-0547">Nucleotide-binding</keyword>
<dbReference type="Gene3D" id="3.40.50.300">
    <property type="entry name" value="P-loop containing nucleotide triphosphate hydrolases"/>
    <property type="match status" value="2"/>
</dbReference>
<feature type="transmembrane region" description="Helical" evidence="15">
    <location>
        <begin position="59"/>
        <end position="81"/>
    </location>
</feature>
<feature type="transmembrane region" description="Helical" evidence="15">
    <location>
        <begin position="987"/>
        <end position="1009"/>
    </location>
</feature>
<dbReference type="Pfam" id="PF00664">
    <property type="entry name" value="ABC_membrane"/>
    <property type="match status" value="2"/>
</dbReference>
<evidence type="ECO:0000256" key="8">
    <source>
        <dbReference type="ARBA" id="ARBA00022741"/>
    </source>
</evidence>
<dbReference type="PANTHER" id="PTHR24223:SF443">
    <property type="entry name" value="MULTIDRUG-RESISTANCE LIKE PROTEIN 1, ISOFORM I"/>
    <property type="match status" value="1"/>
</dbReference>
<organism evidence="18 19">
    <name type="scientific">Nadsonia fulvescens var. elongata DSM 6958</name>
    <dbReference type="NCBI Taxonomy" id="857566"/>
    <lineage>
        <taxon>Eukaryota</taxon>
        <taxon>Fungi</taxon>
        <taxon>Dikarya</taxon>
        <taxon>Ascomycota</taxon>
        <taxon>Saccharomycotina</taxon>
        <taxon>Dipodascomycetes</taxon>
        <taxon>Dipodascales</taxon>
        <taxon>Dipodascales incertae sedis</taxon>
        <taxon>Nadsonia</taxon>
    </lineage>
</organism>
<dbReference type="InterPro" id="IPR027417">
    <property type="entry name" value="P-loop_NTPase"/>
</dbReference>
<dbReference type="CDD" id="cd03244">
    <property type="entry name" value="ABCC_MRP_domain2"/>
    <property type="match status" value="1"/>
</dbReference>
<keyword evidence="4" id="KW-0597">Phosphoprotein</keyword>
<dbReference type="Pfam" id="PF24357">
    <property type="entry name" value="TMD0_ABC"/>
    <property type="match status" value="1"/>
</dbReference>
<evidence type="ECO:0000256" key="14">
    <source>
        <dbReference type="SAM" id="MobiDB-lite"/>
    </source>
</evidence>
<keyword evidence="9" id="KW-0067">ATP-binding</keyword>
<evidence type="ECO:0000256" key="12">
    <source>
        <dbReference type="ARBA" id="ARBA00023136"/>
    </source>
</evidence>
<feature type="domain" description="ABC transmembrane type-1" evidence="17">
    <location>
        <begin position="994"/>
        <end position="1280"/>
    </location>
</feature>
<feature type="transmembrane region" description="Helical" evidence="15">
    <location>
        <begin position="455"/>
        <end position="474"/>
    </location>
</feature>
<evidence type="ECO:0000313" key="18">
    <source>
        <dbReference type="EMBL" id="ODQ67914.1"/>
    </source>
</evidence>
<dbReference type="Pfam" id="PF00005">
    <property type="entry name" value="ABC_tran"/>
    <property type="match status" value="2"/>
</dbReference>
<keyword evidence="6 15" id="KW-0812">Transmembrane</keyword>
<evidence type="ECO:0000256" key="13">
    <source>
        <dbReference type="ARBA" id="ARBA00053425"/>
    </source>
</evidence>